<dbReference type="EMBL" id="BK032511">
    <property type="protein sequence ID" value="DAF44644.1"/>
    <property type="molecule type" value="Genomic_DNA"/>
</dbReference>
<proteinExistence type="predicted"/>
<protein>
    <submittedName>
        <fullName evidence="1">Uncharacterized protein</fullName>
    </submittedName>
</protein>
<evidence type="ECO:0000313" key="1">
    <source>
        <dbReference type="EMBL" id="DAF44644.1"/>
    </source>
</evidence>
<accession>A0A8S5S0T4</accession>
<name>A0A8S5S0T4_9CAUD</name>
<reference evidence="1" key="1">
    <citation type="journal article" date="2021" name="Proc. Natl. Acad. Sci. U.S.A.">
        <title>A Catalog of Tens of Thousands of Viruses from Human Metagenomes Reveals Hidden Associations with Chronic Diseases.</title>
        <authorList>
            <person name="Tisza M.J."/>
            <person name="Buck C.B."/>
        </authorList>
    </citation>
    <scope>NUCLEOTIDE SEQUENCE</scope>
    <source>
        <strain evidence="1">Ct8Lf7</strain>
    </source>
</reference>
<organism evidence="1">
    <name type="scientific">Podoviridae sp. ct8Lf7</name>
    <dbReference type="NCBI Taxonomy" id="2827723"/>
    <lineage>
        <taxon>Viruses</taxon>
        <taxon>Duplodnaviria</taxon>
        <taxon>Heunggongvirae</taxon>
        <taxon>Uroviricota</taxon>
        <taxon>Caudoviricetes</taxon>
    </lineage>
</organism>
<sequence length="57" mass="7229">MGSFIHKYQGSFYIRIKFYLIRFQINFYSRESRFFISLHNKIVCFYRMILILRLVYF</sequence>